<proteinExistence type="predicted"/>
<dbReference type="Pfam" id="PF07486">
    <property type="entry name" value="Hydrolase_2"/>
    <property type="match status" value="1"/>
</dbReference>
<keyword evidence="2" id="KW-0472">Membrane</keyword>
<reference evidence="4 5" key="1">
    <citation type="submission" date="2019-07" db="EMBL/GenBank/DDBJ databases">
        <authorList>
            <person name="Hibberd C M."/>
            <person name="Gehrig L. J."/>
            <person name="Chang H.-W."/>
            <person name="Venkatesh S."/>
        </authorList>
    </citation>
    <scope>NUCLEOTIDE SEQUENCE [LARGE SCALE GENOMIC DNA]</scope>
    <source>
        <strain evidence="4">Blautia_luti_SSTS_Bg7063</strain>
    </source>
</reference>
<feature type="region of interest" description="Disordered" evidence="1">
    <location>
        <begin position="1"/>
        <end position="24"/>
    </location>
</feature>
<dbReference type="AlphaFoldDB" id="A0A564VYE2"/>
<feature type="domain" description="Cell wall hydrolase SleB" evidence="3">
    <location>
        <begin position="168"/>
        <end position="274"/>
    </location>
</feature>
<sequence>MKVEKDLREADGVQDERRNGKTGGNSARSFAVLTLCAVLAMVISLGTRTFAESEGGRVYAASDGGEGSPYEEVTVPTGIAGVVSGVTDTPLSGSTVTRIGSSCEQVIVGQRVQKVTNTAADLNVSSSMENKVNELDARSITLAENPTLMSDEDYDTLLRIVEAEAGSEDIKGRILVANVIMNRVKSEDFPNTVTEVVWDNSDGVPQFSPTYDGRINEVAVSDETREAVKQALKGTDYSEGALFFIQKSAAEEHNVEWFEKDLKRLFKYGVHEFYTYK</sequence>
<protein>
    <submittedName>
        <fullName evidence="4">Spore cortex-lytic enzyme</fullName>
    </submittedName>
</protein>
<evidence type="ECO:0000313" key="5">
    <source>
        <dbReference type="Proteomes" id="UP000408482"/>
    </source>
</evidence>
<evidence type="ECO:0000313" key="4">
    <source>
        <dbReference type="EMBL" id="VUX37370.1"/>
    </source>
</evidence>
<gene>
    <name evidence="4" type="primary">sleB</name>
    <name evidence="4" type="ORF">RSSSTS7063_03150</name>
</gene>
<dbReference type="InterPro" id="IPR042047">
    <property type="entry name" value="SleB_dom1"/>
</dbReference>
<dbReference type="Proteomes" id="UP000408482">
    <property type="component" value="Unassembled WGS sequence"/>
</dbReference>
<dbReference type="RefSeq" id="WP_144093681.1">
    <property type="nucleotide sequence ID" value="NZ_CABHMX010000018.1"/>
</dbReference>
<dbReference type="EMBL" id="CABHNW010000073">
    <property type="protein sequence ID" value="VUX37370.1"/>
    <property type="molecule type" value="Genomic_DNA"/>
</dbReference>
<dbReference type="Gene3D" id="1.10.10.2520">
    <property type="entry name" value="Cell wall hydrolase SleB, domain 1"/>
    <property type="match status" value="1"/>
</dbReference>
<organism evidence="4 5">
    <name type="scientific">Blautia luti</name>
    <dbReference type="NCBI Taxonomy" id="89014"/>
    <lineage>
        <taxon>Bacteria</taxon>
        <taxon>Bacillati</taxon>
        <taxon>Bacillota</taxon>
        <taxon>Clostridia</taxon>
        <taxon>Lachnospirales</taxon>
        <taxon>Lachnospiraceae</taxon>
        <taxon>Blautia</taxon>
    </lineage>
</organism>
<evidence type="ECO:0000256" key="2">
    <source>
        <dbReference type="SAM" id="Phobius"/>
    </source>
</evidence>
<dbReference type="InterPro" id="IPR011105">
    <property type="entry name" value="Cell_wall_hydrolase_SleB"/>
</dbReference>
<dbReference type="GO" id="GO:0016787">
    <property type="term" value="F:hydrolase activity"/>
    <property type="evidence" value="ECO:0007669"/>
    <property type="project" value="InterPro"/>
</dbReference>
<feature type="transmembrane region" description="Helical" evidence="2">
    <location>
        <begin position="27"/>
        <end position="47"/>
    </location>
</feature>
<name>A0A564VYE2_9FIRM</name>
<evidence type="ECO:0000256" key="1">
    <source>
        <dbReference type="SAM" id="MobiDB-lite"/>
    </source>
</evidence>
<accession>A0A564VYE2</accession>
<evidence type="ECO:0000259" key="3">
    <source>
        <dbReference type="Pfam" id="PF07486"/>
    </source>
</evidence>
<keyword evidence="5" id="KW-1185">Reference proteome</keyword>
<feature type="compositionally biased region" description="Basic and acidic residues" evidence="1">
    <location>
        <begin position="1"/>
        <end position="19"/>
    </location>
</feature>
<keyword evidence="2" id="KW-1133">Transmembrane helix</keyword>
<keyword evidence="2" id="KW-0812">Transmembrane</keyword>